<dbReference type="Proteomes" id="UP000821846">
    <property type="component" value="Unassembled WGS sequence"/>
</dbReference>
<name>A0ABX2H0J6_9FIRM</name>
<evidence type="ECO:0000313" key="3">
    <source>
        <dbReference type="Proteomes" id="UP000821846"/>
    </source>
</evidence>
<organism evidence="2 3">
    <name type="scientific">Faecalicatena fissicatena</name>
    <dbReference type="NCBI Taxonomy" id="290055"/>
    <lineage>
        <taxon>Bacteria</taxon>
        <taxon>Bacillati</taxon>
        <taxon>Bacillota</taxon>
        <taxon>Clostridia</taxon>
        <taxon>Lachnospirales</taxon>
        <taxon>Lachnospiraceae</taxon>
        <taxon>Faecalicatena</taxon>
    </lineage>
</organism>
<comment type="caution">
    <text evidence="2">The sequence shown here is derived from an EMBL/GenBank/DDBJ whole genome shotgun (WGS) entry which is preliminary data.</text>
</comment>
<sequence>MLYTEKELQDTLKKDVTISKETEKRMQETYAQIRRDTKTSKKRGRKHTSMAAAAALAVILISGTTAGAAYISAHTDLLGNVFGQQSRTTKEAYDTVVDNGKGGTTVTMPSREYVAVDEAQAEKLVEPYVEDLNITRKIGDYTLTIINNISDGNAGVLSLKLENPNGIKAIHADEGTNEAKGAYFTQDRDFYFYLEGADESLVADKMTIDSKKSSDTCYYLYSSYVCSAKNTDLKFHLEQYGKPVSELKDDDMATQKEDIALGIGKMPLTSAVNPENNKEQFAYSAISLSLNLANGFGLDDEIQKEDGQTFVDPYYLKKLVLKYKDGSEYTVLDENVDNTNYLCGEMENGDTIKIVFNRMVDWSQVETLVANDVEISVQSYKKEMPKKEQ</sequence>
<keyword evidence="1" id="KW-0812">Transmembrane</keyword>
<evidence type="ECO:0000256" key="1">
    <source>
        <dbReference type="SAM" id="Phobius"/>
    </source>
</evidence>
<dbReference type="RefSeq" id="WP_173866536.1">
    <property type="nucleotide sequence ID" value="NZ_JAAWUU010000035.1"/>
</dbReference>
<evidence type="ECO:0008006" key="4">
    <source>
        <dbReference type="Google" id="ProtNLM"/>
    </source>
</evidence>
<keyword evidence="1" id="KW-0472">Membrane</keyword>
<keyword evidence="1" id="KW-1133">Transmembrane helix</keyword>
<reference evidence="2 3" key="1">
    <citation type="journal article" date="2020" name="Cell Host Microbe">
        <title>Functional and Genomic Variation between Human-Derived Isolates of Lachnospiraceae Reveals Inter- and Intra-Species Diversity.</title>
        <authorList>
            <person name="Sorbara M.T."/>
            <person name="Littmann E.R."/>
            <person name="Fontana E."/>
            <person name="Moody T.U."/>
            <person name="Kohout C.E."/>
            <person name="Gjonbalaj M."/>
            <person name="Eaton V."/>
            <person name="Seok R."/>
            <person name="Leiner I.M."/>
            <person name="Pamer E.G."/>
        </authorList>
    </citation>
    <scope>NUCLEOTIDE SEQUENCE [LARGE SCALE GENOMIC DNA]</scope>
    <source>
        <strain evidence="2 3">MSK.14.16</strain>
    </source>
</reference>
<evidence type="ECO:0000313" key="2">
    <source>
        <dbReference type="EMBL" id="NSG30590.1"/>
    </source>
</evidence>
<accession>A0ABX2H0J6</accession>
<protein>
    <recommendedName>
        <fullName evidence="4">DUF4179 domain-containing protein</fullName>
    </recommendedName>
</protein>
<keyword evidence="3" id="KW-1185">Reference proteome</keyword>
<gene>
    <name evidence="2" type="ORF">HFM93_09940</name>
</gene>
<feature type="transmembrane region" description="Helical" evidence="1">
    <location>
        <begin position="50"/>
        <end position="71"/>
    </location>
</feature>
<dbReference type="EMBL" id="JAAWUZ010000036">
    <property type="protein sequence ID" value="NSG30590.1"/>
    <property type="molecule type" value="Genomic_DNA"/>
</dbReference>
<proteinExistence type="predicted"/>